<dbReference type="InterPro" id="IPR046732">
    <property type="entry name" value="DUF6624"/>
</dbReference>
<dbReference type="Proteomes" id="UP001501442">
    <property type="component" value="Unassembled WGS sequence"/>
</dbReference>
<protein>
    <recommendedName>
        <fullName evidence="3">DUF222 domain-containing protein</fullName>
    </recommendedName>
</protein>
<organism evidence="1 2">
    <name type="scientific">Actinoallomurus vinaceus</name>
    <dbReference type="NCBI Taxonomy" id="1080074"/>
    <lineage>
        <taxon>Bacteria</taxon>
        <taxon>Bacillati</taxon>
        <taxon>Actinomycetota</taxon>
        <taxon>Actinomycetes</taxon>
        <taxon>Streptosporangiales</taxon>
        <taxon>Thermomonosporaceae</taxon>
        <taxon>Actinoallomurus</taxon>
    </lineage>
</organism>
<dbReference type="RefSeq" id="WP_345435053.1">
    <property type="nucleotide sequence ID" value="NZ_BAABHK010000010.1"/>
</dbReference>
<evidence type="ECO:0000313" key="1">
    <source>
        <dbReference type="EMBL" id="GAA4632054.1"/>
    </source>
</evidence>
<name>A0ABP8UHD8_9ACTN</name>
<keyword evidence="2" id="KW-1185">Reference proteome</keyword>
<sequence>MGHDDATADRKTVAEEATAPVDAALAAELVAMTDEDRRLQQGASVGGEAYQSWAKDVGAQLAYRRVTTRNADRLDQILDEHDWPTTTLVGAEGARRAWLIAQHADRRLDVQRRALRLMADAVAVGEADAGMLAMLRDRVLVNEGREQIYGTQIASVEDGAPVPWPCADPDRLNERRAEVGLDPFPA</sequence>
<reference evidence="2" key="1">
    <citation type="journal article" date="2019" name="Int. J. Syst. Evol. Microbiol.">
        <title>The Global Catalogue of Microorganisms (GCM) 10K type strain sequencing project: providing services to taxonomists for standard genome sequencing and annotation.</title>
        <authorList>
            <consortium name="The Broad Institute Genomics Platform"/>
            <consortium name="The Broad Institute Genome Sequencing Center for Infectious Disease"/>
            <person name="Wu L."/>
            <person name="Ma J."/>
        </authorList>
    </citation>
    <scope>NUCLEOTIDE SEQUENCE [LARGE SCALE GENOMIC DNA]</scope>
    <source>
        <strain evidence="2">JCM 17939</strain>
    </source>
</reference>
<evidence type="ECO:0008006" key="3">
    <source>
        <dbReference type="Google" id="ProtNLM"/>
    </source>
</evidence>
<comment type="caution">
    <text evidence="1">The sequence shown here is derived from an EMBL/GenBank/DDBJ whole genome shotgun (WGS) entry which is preliminary data.</text>
</comment>
<evidence type="ECO:0000313" key="2">
    <source>
        <dbReference type="Proteomes" id="UP001501442"/>
    </source>
</evidence>
<accession>A0ABP8UHD8</accession>
<dbReference type="EMBL" id="BAABHK010000010">
    <property type="protein sequence ID" value="GAA4632054.1"/>
    <property type="molecule type" value="Genomic_DNA"/>
</dbReference>
<proteinExistence type="predicted"/>
<gene>
    <name evidence="1" type="ORF">GCM10023196_063910</name>
</gene>
<dbReference type="Pfam" id="PF20329">
    <property type="entry name" value="DUF6624"/>
    <property type="match status" value="1"/>
</dbReference>